<evidence type="ECO:0000313" key="2">
    <source>
        <dbReference type="Proteomes" id="UP000829817"/>
    </source>
</evidence>
<proteinExistence type="predicted"/>
<dbReference type="PROSITE" id="PS51257">
    <property type="entry name" value="PROKAR_LIPOPROTEIN"/>
    <property type="match status" value="1"/>
</dbReference>
<dbReference type="RefSeq" id="WP_244786585.1">
    <property type="nucleotide sequence ID" value="NZ_CP091508.1"/>
</dbReference>
<name>A0ABY4DVL0_9NEIS</name>
<accession>A0ABY4DVL0</accession>
<evidence type="ECO:0000313" key="1">
    <source>
        <dbReference type="EMBL" id="UOO82657.1"/>
    </source>
</evidence>
<dbReference type="Proteomes" id="UP000829817">
    <property type="component" value="Chromosome"/>
</dbReference>
<evidence type="ECO:0008006" key="3">
    <source>
        <dbReference type="Google" id="ProtNLM"/>
    </source>
</evidence>
<dbReference type="NCBIfam" id="NF047650">
    <property type="entry name" value="lipo_NMCC_0638"/>
    <property type="match status" value="1"/>
</dbReference>
<dbReference type="EMBL" id="CP091508">
    <property type="protein sequence ID" value="UOO82657.1"/>
    <property type="molecule type" value="Genomic_DNA"/>
</dbReference>
<reference evidence="1 2" key="1">
    <citation type="journal article" date="2022" name="Res Sq">
        <title>Evolution of multicellular longitudinally dividing oral cavity symbionts (Neisseriaceae).</title>
        <authorList>
            <person name="Nyongesa S."/>
            <person name="Weber P."/>
            <person name="Bernet E."/>
            <person name="Pullido F."/>
            <person name="Nieckarz M."/>
            <person name="Delaby M."/>
            <person name="Nieves C."/>
            <person name="Viehboeck T."/>
            <person name="Krause N."/>
            <person name="Rivera-Millot A."/>
            <person name="Nakamura A."/>
            <person name="Vischer N."/>
            <person name="VanNieuwenhze M."/>
            <person name="Brun Y."/>
            <person name="Cava F."/>
            <person name="Bulgheresi S."/>
            <person name="Veyrier F."/>
        </authorList>
    </citation>
    <scope>NUCLEOTIDE SEQUENCE [LARGE SCALE GENOMIC DNA]</scope>
    <source>
        <strain evidence="1 2">CCUG 63373m</strain>
    </source>
</reference>
<sequence length="192" mass="20690">MRLTLWPVCLLLAACGNDIGPDRQAAAEEAVRLFFATCVASGKSETDVAAPAGQQGFVPMDAAAVKKLPPGMMELDMQQAWQLERNGALFYLSRSPQACSIKTPLADEAALRRQFATLAEQGSAGMVVRLRADHHTASPFPYSQLVYAWQPDNEPQELLLGANTSPSKHVPVQAALNFSRRALSARPALSAE</sequence>
<gene>
    <name evidence="1" type="ORF">LVJ83_04130</name>
</gene>
<keyword evidence="2" id="KW-1185">Reference proteome</keyword>
<organism evidence="1 2">
    <name type="scientific">Uruburuella testudinis</name>
    <dbReference type="NCBI Taxonomy" id="1282863"/>
    <lineage>
        <taxon>Bacteria</taxon>
        <taxon>Pseudomonadati</taxon>
        <taxon>Pseudomonadota</taxon>
        <taxon>Betaproteobacteria</taxon>
        <taxon>Neisseriales</taxon>
        <taxon>Neisseriaceae</taxon>
        <taxon>Uruburuella</taxon>
    </lineage>
</organism>
<protein>
    <recommendedName>
        <fullName evidence="3">Lipoprotein</fullName>
    </recommendedName>
</protein>